<protein>
    <submittedName>
        <fullName evidence="3">Ribulose-phosphate 3-epimerase</fullName>
        <ecNumber evidence="3">5.1.3.1</ecNumber>
    </submittedName>
</protein>
<keyword evidence="4" id="KW-1185">Reference proteome</keyword>
<dbReference type="InterPro" id="IPR013785">
    <property type="entry name" value="Aldolase_TIM"/>
</dbReference>
<comment type="caution">
    <text evidence="3">The sequence shown here is derived from an EMBL/GenBank/DDBJ whole genome shotgun (WGS) entry which is preliminary data.</text>
</comment>
<dbReference type="InterPro" id="IPR000056">
    <property type="entry name" value="Ribul_P_3_epim-like"/>
</dbReference>
<evidence type="ECO:0000313" key="3">
    <source>
        <dbReference type="EMBL" id="NIH55747.1"/>
    </source>
</evidence>
<organism evidence="3 4">
    <name type="scientific">Brooklawnia cerclae</name>
    <dbReference type="NCBI Taxonomy" id="349934"/>
    <lineage>
        <taxon>Bacteria</taxon>
        <taxon>Bacillati</taxon>
        <taxon>Actinomycetota</taxon>
        <taxon>Actinomycetes</taxon>
        <taxon>Propionibacteriales</taxon>
        <taxon>Propionibacteriaceae</taxon>
        <taxon>Brooklawnia</taxon>
    </lineage>
</organism>
<evidence type="ECO:0000256" key="2">
    <source>
        <dbReference type="ARBA" id="ARBA00023235"/>
    </source>
</evidence>
<dbReference type="InterPro" id="IPR011060">
    <property type="entry name" value="RibuloseP-bd_barrel"/>
</dbReference>
<dbReference type="RefSeq" id="WP_167164336.1">
    <property type="nucleotide sequence ID" value="NZ_BAAAOO010000017.1"/>
</dbReference>
<gene>
    <name evidence="3" type="ORF">FB473_000392</name>
</gene>
<name>A0ABX0SGE7_9ACTN</name>
<evidence type="ECO:0000256" key="1">
    <source>
        <dbReference type="ARBA" id="ARBA00022723"/>
    </source>
</evidence>
<dbReference type="PROSITE" id="PS01086">
    <property type="entry name" value="RIBUL_P_3_EPIMER_2"/>
    <property type="match status" value="1"/>
</dbReference>
<dbReference type="CDD" id="cd00429">
    <property type="entry name" value="RPE"/>
    <property type="match status" value="1"/>
</dbReference>
<dbReference type="SUPFAM" id="SSF51366">
    <property type="entry name" value="Ribulose-phoshate binding barrel"/>
    <property type="match status" value="1"/>
</dbReference>
<dbReference type="Proteomes" id="UP000749311">
    <property type="component" value="Unassembled WGS sequence"/>
</dbReference>
<dbReference type="GO" id="GO:0004750">
    <property type="term" value="F:D-ribulose-phosphate 3-epimerase activity"/>
    <property type="evidence" value="ECO:0007669"/>
    <property type="project" value="UniProtKB-EC"/>
</dbReference>
<dbReference type="EC" id="5.1.3.1" evidence="3"/>
<dbReference type="NCBIfam" id="NF004076">
    <property type="entry name" value="PRK05581.1-4"/>
    <property type="match status" value="1"/>
</dbReference>
<evidence type="ECO:0000313" key="4">
    <source>
        <dbReference type="Proteomes" id="UP000749311"/>
    </source>
</evidence>
<reference evidence="3 4" key="1">
    <citation type="submission" date="2020-02" db="EMBL/GenBank/DDBJ databases">
        <title>Sequencing the genomes of 1000 actinobacteria strains.</title>
        <authorList>
            <person name="Klenk H.-P."/>
        </authorList>
    </citation>
    <scope>NUCLEOTIDE SEQUENCE [LARGE SCALE GENOMIC DNA]</scope>
    <source>
        <strain evidence="3 4">DSM 19609</strain>
    </source>
</reference>
<sequence>MLNAPSMANSPLLDLGANLAELVDAGIEIVHIDIMDGHYVPNLCFPLSVVEEIKHRYPGLVVDAHLMVEDVAGHVDRLAALGCDAVSFPTDATRFARRMIARIQDAGMRAGVVLNPSQPITTLEPLVHLADYIVLMSVEPGFAGQRFLPGSLERLARIAELAREEGVSPLIEIDGGIDDELAEECLSLGAEVLVTNVYTVFVPGLTLSQGVGRFTARMAAAGHEHDAGALERLRRGSRR</sequence>
<keyword evidence="1" id="KW-0479">Metal-binding</keyword>
<dbReference type="Gene3D" id="3.20.20.70">
    <property type="entry name" value="Aldolase class I"/>
    <property type="match status" value="1"/>
</dbReference>
<dbReference type="PANTHER" id="PTHR11749">
    <property type="entry name" value="RIBULOSE-5-PHOSPHATE-3-EPIMERASE"/>
    <property type="match status" value="1"/>
</dbReference>
<accession>A0ABX0SGE7</accession>
<dbReference type="EMBL" id="JAAMOZ010000001">
    <property type="protein sequence ID" value="NIH55747.1"/>
    <property type="molecule type" value="Genomic_DNA"/>
</dbReference>
<proteinExistence type="predicted"/>
<keyword evidence="2 3" id="KW-0413">Isomerase</keyword>
<dbReference type="Pfam" id="PF00834">
    <property type="entry name" value="Ribul_P_3_epim"/>
    <property type="match status" value="1"/>
</dbReference>